<evidence type="ECO:0000313" key="2">
    <source>
        <dbReference type="Proteomes" id="UP000016936"/>
    </source>
</evidence>
<accession>M2TXL8</accession>
<dbReference type="AlphaFoldDB" id="M2TXL8"/>
<proteinExistence type="predicted"/>
<name>M2TXL8_COCH5</name>
<dbReference type="Proteomes" id="UP000016936">
    <property type="component" value="Unassembled WGS sequence"/>
</dbReference>
<reference evidence="1 2" key="1">
    <citation type="journal article" date="2012" name="PLoS Pathog.">
        <title>Diverse lifestyles and strategies of plant pathogenesis encoded in the genomes of eighteen Dothideomycetes fungi.</title>
        <authorList>
            <person name="Ohm R.A."/>
            <person name="Feau N."/>
            <person name="Henrissat B."/>
            <person name="Schoch C.L."/>
            <person name="Horwitz B.A."/>
            <person name="Barry K.W."/>
            <person name="Condon B.J."/>
            <person name="Copeland A.C."/>
            <person name="Dhillon B."/>
            <person name="Glaser F."/>
            <person name="Hesse C.N."/>
            <person name="Kosti I."/>
            <person name="LaButti K."/>
            <person name="Lindquist E.A."/>
            <person name="Lucas S."/>
            <person name="Salamov A.A."/>
            <person name="Bradshaw R.E."/>
            <person name="Ciuffetti L."/>
            <person name="Hamelin R.C."/>
            <person name="Kema G.H.J."/>
            <person name="Lawrence C."/>
            <person name="Scott J.A."/>
            <person name="Spatafora J.W."/>
            <person name="Turgeon B.G."/>
            <person name="de Wit P.J.G.M."/>
            <person name="Zhong S."/>
            <person name="Goodwin S.B."/>
            <person name="Grigoriev I.V."/>
        </authorList>
    </citation>
    <scope>NUCLEOTIDE SEQUENCE [LARGE SCALE GENOMIC DNA]</scope>
    <source>
        <strain evidence="2">C5 / ATCC 48332 / race O</strain>
    </source>
</reference>
<dbReference type="OrthoDB" id="3688636at2759"/>
<dbReference type="HOGENOM" id="CLU_067843_0_0_1"/>
<gene>
    <name evidence="1" type="ORF">COCHEDRAFT_1101791</name>
</gene>
<reference evidence="2" key="2">
    <citation type="journal article" date="2013" name="PLoS Genet.">
        <title>Comparative genome structure, secondary metabolite, and effector coding capacity across Cochliobolus pathogens.</title>
        <authorList>
            <person name="Condon B.J."/>
            <person name="Leng Y."/>
            <person name="Wu D."/>
            <person name="Bushley K.E."/>
            <person name="Ohm R.A."/>
            <person name="Otillar R."/>
            <person name="Martin J."/>
            <person name="Schackwitz W."/>
            <person name="Grimwood J."/>
            <person name="MohdZainudin N."/>
            <person name="Xue C."/>
            <person name="Wang R."/>
            <person name="Manning V.A."/>
            <person name="Dhillon B."/>
            <person name="Tu Z.J."/>
            <person name="Steffenson B.J."/>
            <person name="Salamov A."/>
            <person name="Sun H."/>
            <person name="Lowry S."/>
            <person name="LaButti K."/>
            <person name="Han J."/>
            <person name="Copeland A."/>
            <person name="Lindquist E."/>
            <person name="Barry K."/>
            <person name="Schmutz J."/>
            <person name="Baker S.E."/>
            <person name="Ciuffetti L.M."/>
            <person name="Grigoriev I.V."/>
            <person name="Zhong S."/>
            <person name="Turgeon B.G."/>
        </authorList>
    </citation>
    <scope>NUCLEOTIDE SEQUENCE [LARGE SCALE GENOMIC DNA]</scope>
    <source>
        <strain evidence="2">C5 / ATCC 48332 / race O</strain>
    </source>
</reference>
<organism evidence="1 2">
    <name type="scientific">Cochliobolus heterostrophus (strain C5 / ATCC 48332 / race O)</name>
    <name type="common">Southern corn leaf blight fungus</name>
    <name type="synonym">Bipolaris maydis</name>
    <dbReference type="NCBI Taxonomy" id="701091"/>
    <lineage>
        <taxon>Eukaryota</taxon>
        <taxon>Fungi</taxon>
        <taxon>Dikarya</taxon>
        <taxon>Ascomycota</taxon>
        <taxon>Pezizomycotina</taxon>
        <taxon>Dothideomycetes</taxon>
        <taxon>Pleosporomycetidae</taxon>
        <taxon>Pleosporales</taxon>
        <taxon>Pleosporineae</taxon>
        <taxon>Pleosporaceae</taxon>
        <taxon>Bipolaris</taxon>
    </lineage>
</organism>
<protein>
    <submittedName>
        <fullName evidence="1">Uncharacterized protein</fullName>
    </submittedName>
</protein>
<evidence type="ECO:0000313" key="1">
    <source>
        <dbReference type="EMBL" id="EMD91264.1"/>
    </source>
</evidence>
<dbReference type="EMBL" id="KB445576">
    <property type="protein sequence ID" value="EMD91264.1"/>
    <property type="molecule type" value="Genomic_DNA"/>
</dbReference>
<sequence length="359" mass="40272">MASCRSNIFWRATQFFAERLGSRRGRLNYLVRAVQALVEAPELAPDFAQNMWESRSAIFKKPSISNTKARLRSLYDGHRKIKRAREQYSYAARFCYIYLEHDLDQLSKSQDLVLSQGRGKITAAFELQAEILSTSVEVVKSERKAGRGYLQLLIEGGPGFILRLGCNVSTIWERKLSNTDIRLIIDFLKAKAPALHKDIISYNEAATRALLDGFIAYGWSRGEILKSHSALFSRLREFVDLEDMLQSAPRYGPPQSPGGTLSGMRTPETLDDRDFCSLTEGIYGTPHSDPSFSTLDRTLRSSSCTSGLEAINTLSQITDEELESLLCTELEYSAETYCTTGSANSSNLSMWHDMSPNVL</sequence>
<keyword evidence="2" id="KW-1185">Reference proteome</keyword>